<comment type="caution">
    <text evidence="2">The sequence shown here is derived from an EMBL/GenBank/DDBJ whole genome shotgun (WGS) entry which is preliminary data.</text>
</comment>
<evidence type="ECO:0000313" key="4">
    <source>
        <dbReference type="Proteomes" id="UP000197138"/>
    </source>
</evidence>
<feature type="region of interest" description="Disordered" evidence="1">
    <location>
        <begin position="1"/>
        <end position="47"/>
    </location>
</feature>
<dbReference type="AlphaFoldDB" id="A0A218VYR9"/>
<accession>A0A218VYR9</accession>
<keyword evidence="5" id="KW-1185">Reference proteome</keyword>
<dbReference type="OrthoDB" id="1917400at2759"/>
<organism evidence="2 4">
    <name type="scientific">Punica granatum</name>
    <name type="common">Pomegranate</name>
    <dbReference type="NCBI Taxonomy" id="22663"/>
    <lineage>
        <taxon>Eukaryota</taxon>
        <taxon>Viridiplantae</taxon>
        <taxon>Streptophyta</taxon>
        <taxon>Embryophyta</taxon>
        <taxon>Tracheophyta</taxon>
        <taxon>Spermatophyta</taxon>
        <taxon>Magnoliopsida</taxon>
        <taxon>eudicotyledons</taxon>
        <taxon>Gunneridae</taxon>
        <taxon>Pentapetalae</taxon>
        <taxon>rosids</taxon>
        <taxon>malvids</taxon>
        <taxon>Myrtales</taxon>
        <taxon>Lythraceae</taxon>
        <taxon>Punica</taxon>
    </lineage>
</organism>
<dbReference type="PANTHER" id="PTHR34666:SF1">
    <property type="entry name" value="OS02G0554800 PROTEIN"/>
    <property type="match status" value="1"/>
</dbReference>
<dbReference type="Proteomes" id="UP000197138">
    <property type="component" value="Unassembled WGS sequence"/>
</dbReference>
<dbReference type="GeneID" id="116199353"/>
<reference evidence="3 5" key="3">
    <citation type="submission" date="2017-11" db="EMBL/GenBank/DDBJ databases">
        <title>De-novo sequencing of pomegranate (Punica granatum L.) genome.</title>
        <authorList>
            <person name="Akparov Z."/>
            <person name="Amiraslanov A."/>
            <person name="Hajiyeva S."/>
            <person name="Abbasov M."/>
            <person name="Kaur K."/>
            <person name="Hamwieh A."/>
            <person name="Solovyev V."/>
            <person name="Salamov A."/>
            <person name="Braich B."/>
            <person name="Kosarev P."/>
            <person name="Mahmoud A."/>
            <person name="Hajiyev E."/>
            <person name="Babayeva S."/>
            <person name="Izzatullayeva V."/>
            <person name="Mammadov A."/>
            <person name="Mammadov A."/>
            <person name="Sharifova S."/>
            <person name="Ojaghi J."/>
            <person name="Eynullazada K."/>
            <person name="Bayramov B."/>
            <person name="Abdulazimova A."/>
            <person name="Shahmuradov I."/>
        </authorList>
    </citation>
    <scope>NUCLEOTIDE SEQUENCE [LARGE SCALE GENOMIC DNA]</scope>
    <source>
        <strain evidence="3">AG2017</strain>
        <strain evidence="5">cv. AG2017</strain>
        <tissue evidence="3">Leaf</tissue>
    </source>
</reference>
<name>A0A218VYR9_PUNGR</name>
<evidence type="ECO:0000313" key="3">
    <source>
        <dbReference type="EMBL" id="PKI62418.1"/>
    </source>
</evidence>
<evidence type="ECO:0000313" key="2">
    <source>
        <dbReference type="EMBL" id="OWM65737.1"/>
    </source>
</evidence>
<evidence type="ECO:0000313" key="5">
    <source>
        <dbReference type="Proteomes" id="UP000233551"/>
    </source>
</evidence>
<sequence length="166" mass="18346">MDLEDFSFPSATESLPCLIDSPPLWRASSPPSFSRHHEHEEWRSASVDEEPAIGAGAGAVPVPGKKGGGSLSMDEEKMDMLWEDFNEELLSSSPLKIRRRGKSEKDMSGRFGCVKSLSISKANADRPGVVALLKVLRKLFLIHSSNQNHQTLKKGQRQGQPPPHCW</sequence>
<gene>
    <name evidence="2" type="ORF">CDL15_Pgr015161</name>
    <name evidence="3" type="ORF">CRG98_017224</name>
</gene>
<reference evidence="2" key="2">
    <citation type="submission" date="2017-06" db="EMBL/GenBank/DDBJ databases">
        <title>The pomegranate genome and the genomics of punicalagin biosynthesis.</title>
        <authorList>
            <person name="Xu C."/>
        </authorList>
    </citation>
    <scope>NUCLEOTIDE SEQUENCE [LARGE SCALE GENOMIC DNA]</scope>
    <source>
        <tissue evidence="2">Fresh leaf</tissue>
    </source>
</reference>
<protein>
    <submittedName>
        <fullName evidence="2">Uncharacterized protein</fullName>
    </submittedName>
</protein>
<dbReference type="PANTHER" id="PTHR34666">
    <property type="entry name" value="EXPRESSED PROTEIN"/>
    <property type="match status" value="1"/>
</dbReference>
<dbReference type="EMBL" id="PGOL01000974">
    <property type="protein sequence ID" value="PKI62418.1"/>
    <property type="molecule type" value="Genomic_DNA"/>
</dbReference>
<reference evidence="4" key="1">
    <citation type="journal article" date="2017" name="Plant J.">
        <title>The pomegranate (Punica granatum L.) genome and the genomics of punicalagin biosynthesis.</title>
        <authorList>
            <person name="Qin G."/>
            <person name="Xu C."/>
            <person name="Ming R."/>
            <person name="Tang H."/>
            <person name="Guyot R."/>
            <person name="Kramer E.M."/>
            <person name="Hu Y."/>
            <person name="Yi X."/>
            <person name="Qi Y."/>
            <person name="Xu X."/>
            <person name="Gao Z."/>
            <person name="Pan H."/>
            <person name="Jian J."/>
            <person name="Tian Y."/>
            <person name="Yue Z."/>
            <person name="Xu Y."/>
        </authorList>
    </citation>
    <scope>NUCLEOTIDE SEQUENCE [LARGE SCALE GENOMIC DNA]</scope>
    <source>
        <strain evidence="4">cv. Dabenzi</strain>
    </source>
</reference>
<dbReference type="EMBL" id="MTKT01005556">
    <property type="protein sequence ID" value="OWM65737.1"/>
    <property type="molecule type" value="Genomic_DNA"/>
</dbReference>
<dbReference type="Proteomes" id="UP000233551">
    <property type="component" value="Unassembled WGS sequence"/>
</dbReference>
<evidence type="ECO:0000256" key="1">
    <source>
        <dbReference type="SAM" id="MobiDB-lite"/>
    </source>
</evidence>
<proteinExistence type="predicted"/>